<dbReference type="SMART" id="SM00028">
    <property type="entry name" value="TPR"/>
    <property type="match status" value="5"/>
</dbReference>
<dbReference type="Gene3D" id="3.40.50.300">
    <property type="entry name" value="P-loop containing nucleotide triphosphate hydrolases"/>
    <property type="match status" value="1"/>
</dbReference>
<dbReference type="Pfam" id="PF00486">
    <property type="entry name" value="Trans_reg_C"/>
    <property type="match status" value="1"/>
</dbReference>
<dbReference type="PRINTS" id="PR00364">
    <property type="entry name" value="DISEASERSIST"/>
</dbReference>
<evidence type="ECO:0000313" key="9">
    <source>
        <dbReference type="Proteomes" id="UP000245697"/>
    </source>
</evidence>
<dbReference type="InterPro" id="IPR011990">
    <property type="entry name" value="TPR-like_helical_dom_sf"/>
</dbReference>
<name>A0A316FE26_9ACTN</name>
<dbReference type="InterPro" id="IPR016032">
    <property type="entry name" value="Sig_transdc_resp-reg_C-effctor"/>
</dbReference>
<dbReference type="PANTHER" id="PTHR35807">
    <property type="entry name" value="TRANSCRIPTIONAL REGULATOR REDD-RELATED"/>
    <property type="match status" value="1"/>
</dbReference>
<dbReference type="CDD" id="cd15831">
    <property type="entry name" value="BTAD"/>
    <property type="match status" value="1"/>
</dbReference>
<dbReference type="SUPFAM" id="SSF48452">
    <property type="entry name" value="TPR-like"/>
    <property type="match status" value="3"/>
</dbReference>
<dbReference type="RefSeq" id="WP_109595077.1">
    <property type="nucleotide sequence ID" value="NZ_BONA01000052.1"/>
</dbReference>
<dbReference type="EMBL" id="QGGR01000009">
    <property type="protein sequence ID" value="PWK46669.1"/>
    <property type="molecule type" value="Genomic_DNA"/>
</dbReference>
<dbReference type="InterPro" id="IPR027417">
    <property type="entry name" value="P-loop_NTPase"/>
</dbReference>
<sequence>MATLRYHILGTLSVTRDERPVAVTAGRDRVVLAMMLLNPGRIVSLGELTEAIWGADPPATARGQVQTCVSRLRRSLPVDAIMTDPAGYGIRVEPGELDSQRFLALVDTARSASGAEVARAAYREALDLWRGPACAEIDASAVRQAAAMLDERRAVAHEDAMDLELAAGRARELLGELAALVDRFPLRERLRGQLMLALFQSGRRADALAEFRRARDVLRDELGIEPGRELQDLHRDILADAAPEVLVAAPAMPANGAIRCLPRTISDFTGRTEQVDRLIAGIGTAEPAGPVVAVLDGMAGSGKTTLALHVATLIGDRFPDGHLFVDLKGHSEQAPVDPAAALLVLLRQLGHSAEEIPPDPVERVGFWRTQVAGRRLLIVLDNAATSAQIADLLPTTPGSLALVTGRRRLAGLDGIQLESLPVLAHDEAMALLERIVGERVRADPEAAAEVVRRCGALPLAVRLAGARLAHRPRWRVSDLLRRLGESALPELAAEDRTVAGAFTLTYRQLPAPLQRVFRLLGVHPGVTVDDLAVAALAGLSLDEARDALDELVDVHLLEEPERGVYRMHDLIREYAGMLAADLPGPDRHAALTGVLDLELHALIAAVASSHHDVLNRDLGWPRPARPDLPAALDDPYARLERVRPGLAAFVDAAAAAGHFGYAWRIPRAAWQPLFFRGYMDDIRDLHQRAMEGVGSSGDKAAIATIANYLASAYSRGGEHGPAEEYLLLAIRLRRELGEAGAIATSYGNLGTIYQSQGRFAEAIEAIRTSRRIVARRRMQTSSAGPLGTLAEVLGRLGRYDEALHYARLRLFAVIEHEEDGPLALAMLLLQRLKYACGLIGVDTAHRYVDVARRLAVRSGSRSIMADLHNDRARLFRDTGRYADACAEHRRALDIAVRMRDTRHESEFSHDLATTLHRAGDVPGARAMYERSLRLATAGQMAYSIARAQAGLAACLDPGDPEAANLRARAAGLFRQIGIDCDPAEVERGWSGDD</sequence>
<feature type="domain" description="OmpR/PhoB-type" evidence="7">
    <location>
        <begin position="1"/>
        <end position="92"/>
    </location>
</feature>
<dbReference type="Gene3D" id="1.10.10.10">
    <property type="entry name" value="Winged helix-like DNA-binding domain superfamily/Winged helix DNA-binding domain"/>
    <property type="match status" value="2"/>
</dbReference>
<dbReference type="Gene3D" id="1.25.40.10">
    <property type="entry name" value="Tetratricopeptide repeat domain"/>
    <property type="match status" value="3"/>
</dbReference>
<dbReference type="GO" id="GO:0006355">
    <property type="term" value="P:regulation of DNA-templated transcription"/>
    <property type="evidence" value="ECO:0007669"/>
    <property type="project" value="InterPro"/>
</dbReference>
<dbReference type="SMART" id="SM01043">
    <property type="entry name" value="BTAD"/>
    <property type="match status" value="1"/>
</dbReference>
<evidence type="ECO:0000259" key="7">
    <source>
        <dbReference type="PROSITE" id="PS51755"/>
    </source>
</evidence>
<feature type="repeat" description="TPR" evidence="5">
    <location>
        <begin position="743"/>
        <end position="776"/>
    </location>
</feature>
<comment type="caution">
    <text evidence="8">The sequence shown here is derived from an EMBL/GenBank/DDBJ whole genome shotgun (WGS) entry which is preliminary data.</text>
</comment>
<dbReference type="OrthoDB" id="7628974at2"/>
<accession>A0A316FE26</accession>
<evidence type="ECO:0000256" key="6">
    <source>
        <dbReference type="PROSITE-ProRule" id="PRU01091"/>
    </source>
</evidence>
<dbReference type="GO" id="GO:0000160">
    <property type="term" value="P:phosphorelay signal transduction system"/>
    <property type="evidence" value="ECO:0007669"/>
    <property type="project" value="InterPro"/>
</dbReference>
<keyword evidence="2" id="KW-0805">Transcription regulation</keyword>
<dbReference type="InterPro" id="IPR051677">
    <property type="entry name" value="AfsR-DnrI-RedD_regulator"/>
</dbReference>
<evidence type="ECO:0000256" key="4">
    <source>
        <dbReference type="ARBA" id="ARBA00023163"/>
    </source>
</evidence>
<dbReference type="Pfam" id="PF03704">
    <property type="entry name" value="BTAD"/>
    <property type="match status" value="1"/>
</dbReference>
<feature type="DNA-binding region" description="OmpR/PhoB-type" evidence="6">
    <location>
        <begin position="1"/>
        <end position="92"/>
    </location>
</feature>
<dbReference type="InterPro" id="IPR036388">
    <property type="entry name" value="WH-like_DNA-bd_sf"/>
</dbReference>
<proteinExistence type="inferred from homology"/>
<dbReference type="Pfam" id="PF13424">
    <property type="entry name" value="TPR_12"/>
    <property type="match status" value="2"/>
</dbReference>
<dbReference type="InterPro" id="IPR001867">
    <property type="entry name" value="OmpR/PhoB-type_DNA-bd"/>
</dbReference>
<evidence type="ECO:0000256" key="3">
    <source>
        <dbReference type="ARBA" id="ARBA00023125"/>
    </source>
</evidence>
<dbReference type="Proteomes" id="UP000245697">
    <property type="component" value="Unassembled WGS sequence"/>
</dbReference>
<dbReference type="AlphaFoldDB" id="A0A316FE26"/>
<dbReference type="GO" id="GO:0043531">
    <property type="term" value="F:ADP binding"/>
    <property type="evidence" value="ECO:0007669"/>
    <property type="project" value="InterPro"/>
</dbReference>
<dbReference type="InterPro" id="IPR005158">
    <property type="entry name" value="BTAD"/>
</dbReference>
<dbReference type="SUPFAM" id="SSF52540">
    <property type="entry name" value="P-loop containing nucleoside triphosphate hydrolases"/>
    <property type="match status" value="1"/>
</dbReference>
<dbReference type="PROSITE" id="PS51755">
    <property type="entry name" value="OMPR_PHOB"/>
    <property type="match status" value="1"/>
</dbReference>
<dbReference type="InterPro" id="IPR019734">
    <property type="entry name" value="TPR_rpt"/>
</dbReference>
<evidence type="ECO:0000313" key="8">
    <source>
        <dbReference type="EMBL" id="PWK46669.1"/>
    </source>
</evidence>
<dbReference type="InterPro" id="IPR042197">
    <property type="entry name" value="Apaf_helical"/>
</dbReference>
<dbReference type="SMART" id="SM00862">
    <property type="entry name" value="Trans_reg_C"/>
    <property type="match status" value="1"/>
</dbReference>
<evidence type="ECO:0000256" key="2">
    <source>
        <dbReference type="ARBA" id="ARBA00023015"/>
    </source>
</evidence>
<dbReference type="PROSITE" id="PS50005">
    <property type="entry name" value="TPR"/>
    <property type="match status" value="1"/>
</dbReference>
<keyword evidence="5" id="KW-0802">TPR repeat</keyword>
<dbReference type="PANTHER" id="PTHR35807:SF1">
    <property type="entry name" value="TRANSCRIPTIONAL REGULATOR REDD"/>
    <property type="match status" value="1"/>
</dbReference>
<evidence type="ECO:0000256" key="1">
    <source>
        <dbReference type="ARBA" id="ARBA00005820"/>
    </source>
</evidence>
<keyword evidence="4" id="KW-0804">Transcription</keyword>
<dbReference type="GO" id="GO:0003677">
    <property type="term" value="F:DNA binding"/>
    <property type="evidence" value="ECO:0007669"/>
    <property type="project" value="UniProtKB-UniRule"/>
</dbReference>
<gene>
    <name evidence="8" type="ORF">BC793_109238</name>
</gene>
<evidence type="ECO:0000256" key="5">
    <source>
        <dbReference type="PROSITE-ProRule" id="PRU00339"/>
    </source>
</evidence>
<dbReference type="Gene3D" id="1.10.8.430">
    <property type="entry name" value="Helical domain of apoptotic protease-activating factors"/>
    <property type="match status" value="1"/>
</dbReference>
<keyword evidence="9" id="KW-1185">Reference proteome</keyword>
<organism evidence="8 9">
    <name type="scientific">Actinoplanes xinjiangensis</name>
    <dbReference type="NCBI Taxonomy" id="512350"/>
    <lineage>
        <taxon>Bacteria</taxon>
        <taxon>Bacillati</taxon>
        <taxon>Actinomycetota</taxon>
        <taxon>Actinomycetes</taxon>
        <taxon>Micromonosporales</taxon>
        <taxon>Micromonosporaceae</taxon>
        <taxon>Actinoplanes</taxon>
    </lineage>
</organism>
<reference evidence="8 9" key="1">
    <citation type="submission" date="2018-05" db="EMBL/GenBank/DDBJ databases">
        <title>Genomic Encyclopedia of Archaeal and Bacterial Type Strains, Phase II (KMG-II): from individual species to whole genera.</title>
        <authorList>
            <person name="Goeker M."/>
        </authorList>
    </citation>
    <scope>NUCLEOTIDE SEQUENCE [LARGE SCALE GENOMIC DNA]</scope>
    <source>
        <strain evidence="8 9">DSM 45184</strain>
    </source>
</reference>
<comment type="similarity">
    <text evidence="1">Belongs to the AfsR/DnrI/RedD regulatory family.</text>
</comment>
<protein>
    <submittedName>
        <fullName evidence="8">DNA-binding SARP family transcriptional activator</fullName>
    </submittedName>
</protein>
<dbReference type="SUPFAM" id="SSF46894">
    <property type="entry name" value="C-terminal effector domain of the bipartite response regulators"/>
    <property type="match status" value="1"/>
</dbReference>
<keyword evidence="3 6" id="KW-0238">DNA-binding</keyword>